<evidence type="ECO:0000256" key="1">
    <source>
        <dbReference type="SAM" id="MobiDB-lite"/>
    </source>
</evidence>
<evidence type="ECO:0000313" key="4">
    <source>
        <dbReference type="EMBL" id="SCF41418.1"/>
    </source>
</evidence>
<accession>A0A1C5A868</accession>
<dbReference type="STRING" id="121616.GA0070216_114141"/>
<dbReference type="Proteomes" id="UP000198797">
    <property type="component" value="Unassembled WGS sequence"/>
</dbReference>
<keyword evidence="5" id="KW-1185">Reference proteome</keyword>
<dbReference type="Pfam" id="PF11350">
    <property type="entry name" value="DUF3152"/>
    <property type="match status" value="1"/>
</dbReference>
<feature type="chain" id="PRO_5008711002" description="DUF3152 domain-containing protein" evidence="2">
    <location>
        <begin position="37"/>
        <end position="287"/>
    </location>
</feature>
<feature type="signal peptide" evidence="2">
    <location>
        <begin position="1"/>
        <end position="36"/>
    </location>
</feature>
<dbReference type="AlphaFoldDB" id="A0A1C5A868"/>
<evidence type="ECO:0000256" key="2">
    <source>
        <dbReference type="SAM" id="SignalP"/>
    </source>
</evidence>
<keyword evidence="2" id="KW-0732">Signal</keyword>
<reference evidence="5" key="1">
    <citation type="submission" date="2016-06" db="EMBL/GenBank/DDBJ databases">
        <authorList>
            <person name="Varghese N."/>
            <person name="Submissions Spin"/>
        </authorList>
    </citation>
    <scope>NUCLEOTIDE SEQUENCE [LARGE SCALE GENOMIC DNA]</scope>
    <source>
        <strain evidence="5">DSM 44100</strain>
    </source>
</reference>
<evidence type="ECO:0000313" key="5">
    <source>
        <dbReference type="Proteomes" id="UP000198797"/>
    </source>
</evidence>
<protein>
    <recommendedName>
        <fullName evidence="3">DUF3152 domain-containing protein</fullName>
    </recommendedName>
</protein>
<feature type="region of interest" description="Disordered" evidence="1">
    <location>
        <begin position="31"/>
        <end position="77"/>
    </location>
</feature>
<dbReference type="EMBL" id="FMCU01000014">
    <property type="protein sequence ID" value="SCF41418.1"/>
    <property type="molecule type" value="Genomic_DNA"/>
</dbReference>
<organism evidence="4 5">
    <name type="scientific">Micromonospora matsumotoense</name>
    <dbReference type="NCBI Taxonomy" id="121616"/>
    <lineage>
        <taxon>Bacteria</taxon>
        <taxon>Bacillati</taxon>
        <taxon>Actinomycetota</taxon>
        <taxon>Actinomycetes</taxon>
        <taxon>Micromonosporales</taxon>
        <taxon>Micromonosporaceae</taxon>
        <taxon>Micromonospora</taxon>
    </lineage>
</organism>
<dbReference type="SUPFAM" id="SSF55486">
    <property type="entry name" value="Metalloproteases ('zincins'), catalytic domain"/>
    <property type="match status" value="1"/>
</dbReference>
<proteinExistence type="predicted"/>
<evidence type="ECO:0000259" key="3">
    <source>
        <dbReference type="Pfam" id="PF11350"/>
    </source>
</evidence>
<feature type="compositionally biased region" description="Low complexity" evidence="1">
    <location>
        <begin position="47"/>
        <end position="75"/>
    </location>
</feature>
<name>A0A1C5A868_9ACTN</name>
<dbReference type="RefSeq" id="WP_218108273.1">
    <property type="nucleotide sequence ID" value="NZ_FMCU01000014.1"/>
</dbReference>
<gene>
    <name evidence="4" type="ORF">GA0070216_114141</name>
</gene>
<dbReference type="InterPro" id="IPR022603">
    <property type="entry name" value="DUF3152"/>
</dbReference>
<feature type="domain" description="DUF3152" evidence="3">
    <location>
        <begin position="85"/>
        <end position="252"/>
    </location>
</feature>
<sequence length="287" mass="29590">MTRKATARSGRALIGRSAMALLVAGLLPGCGTPATADRGTTDRGTTDRAGGTDRATAGPTTPSAASPGPGMAAGSTPLVSGPAAISYPADGGNRWQVAAGEPAAPAGTGRLLRYRVAVERDIRGLPVAEFAAEVSATLTAPQGWTTGGTLRLWRVGPGGPADFTVHLATPGTRDDLCGDAADGYTSCRNGDRVVIHVARWVKGVPRYGASLTTYRRYVVNHEVGHRLGHGHERCPGRGRPAPVMQQQTLGLHGCTANASPYRDGVRYAGPAGAYTDEIPPPEPGRRG</sequence>